<proteinExistence type="predicted"/>
<name>A0A2W5NEL7_9SPHN</name>
<evidence type="ECO:0000256" key="1">
    <source>
        <dbReference type="SAM" id="MobiDB-lite"/>
    </source>
</evidence>
<dbReference type="EMBL" id="QFPX01000022">
    <property type="protein sequence ID" value="PZQ51976.1"/>
    <property type="molecule type" value="Genomic_DNA"/>
</dbReference>
<protein>
    <submittedName>
        <fullName evidence="2">MarR family transcriptional regulator</fullName>
    </submittedName>
</protein>
<gene>
    <name evidence="2" type="ORF">DI555_20040</name>
</gene>
<comment type="caution">
    <text evidence="2">The sequence shown here is derived from an EMBL/GenBank/DDBJ whole genome shotgun (WGS) entry which is preliminary data.</text>
</comment>
<accession>A0A2W5NEL7</accession>
<dbReference type="AlphaFoldDB" id="A0A2W5NEL7"/>
<evidence type="ECO:0000313" key="3">
    <source>
        <dbReference type="Proteomes" id="UP000249082"/>
    </source>
</evidence>
<evidence type="ECO:0000313" key="2">
    <source>
        <dbReference type="EMBL" id="PZQ51976.1"/>
    </source>
</evidence>
<feature type="region of interest" description="Disordered" evidence="1">
    <location>
        <begin position="337"/>
        <end position="360"/>
    </location>
</feature>
<sequence length="384" mass="41609">MPQARSSRYRATPDTLCALLLGRIQAGIARAAGASLKVLAARLIRESLVAALRQEGHEFTPERFFVWYAGLDTLSDRPQSTLRSPRALCQTLLTELRHSPWVVLADTAETLEKAFLAPSDFNRGEDHEEANLAVQDARELLDSLGREDDALPFGAIARLFAAAARSPRFARRERDLTLLGGRAIEKQAAENERWALDVLAGGYLVHHGLPVALPLPGLVTLPLAPIDYSDVEGAEEDAAIAALHETLWRIDQWLGEAERDCVAIAERLKDRRSSGRADGLASLLAGFGPLRGTQIERMLGVSRPGVAVIVTALEQSGLTTSEASRNAARLHVYAPHQTASSYDEEDVPDALPSRTGPSSEALAEYEAAMGAIDALLKRSSSDRN</sequence>
<organism evidence="2 3">
    <name type="scientific">Novosphingobium pentaromativorans</name>
    <dbReference type="NCBI Taxonomy" id="205844"/>
    <lineage>
        <taxon>Bacteria</taxon>
        <taxon>Pseudomonadati</taxon>
        <taxon>Pseudomonadota</taxon>
        <taxon>Alphaproteobacteria</taxon>
        <taxon>Sphingomonadales</taxon>
        <taxon>Sphingomonadaceae</taxon>
        <taxon>Novosphingobium</taxon>
    </lineage>
</organism>
<reference evidence="2 3" key="1">
    <citation type="submission" date="2017-08" db="EMBL/GenBank/DDBJ databases">
        <title>Infants hospitalized years apart are colonized by the same room-sourced microbial strains.</title>
        <authorList>
            <person name="Brooks B."/>
            <person name="Olm M.R."/>
            <person name="Firek B.A."/>
            <person name="Baker R."/>
            <person name="Thomas B.C."/>
            <person name="Morowitz M.J."/>
            <person name="Banfield J.F."/>
        </authorList>
    </citation>
    <scope>NUCLEOTIDE SEQUENCE [LARGE SCALE GENOMIC DNA]</scope>
    <source>
        <strain evidence="2">S2_005_002_R2_33</strain>
    </source>
</reference>
<dbReference type="Proteomes" id="UP000249082">
    <property type="component" value="Unassembled WGS sequence"/>
</dbReference>